<proteinExistence type="predicted"/>
<gene>
    <name evidence="2" type="ORF">LCGC14_0276190</name>
</gene>
<organism evidence="2">
    <name type="scientific">marine sediment metagenome</name>
    <dbReference type="NCBI Taxonomy" id="412755"/>
    <lineage>
        <taxon>unclassified sequences</taxon>
        <taxon>metagenomes</taxon>
        <taxon>ecological metagenomes</taxon>
    </lineage>
</organism>
<sequence>MYRVGILEVWQRNILVEAETKAAAVEAVLSSKVPAMQESLTYLRILDPKEWMVESTEPEEILAEALGLVGALCSIIQMSGGDKREVLERAKAWENRFLAFAQDAQEADEQPSRVQGNEDGTDEPDFSGDALLGDSKIPKQAGIWDVSG</sequence>
<name>A0A0F9UEP7_9ZZZZ</name>
<protein>
    <submittedName>
        <fullName evidence="2">Uncharacterized protein</fullName>
    </submittedName>
</protein>
<accession>A0A0F9UEP7</accession>
<dbReference type="AlphaFoldDB" id="A0A0F9UEP7"/>
<feature type="region of interest" description="Disordered" evidence="1">
    <location>
        <begin position="104"/>
        <end position="135"/>
    </location>
</feature>
<evidence type="ECO:0000313" key="2">
    <source>
        <dbReference type="EMBL" id="KKN85812.1"/>
    </source>
</evidence>
<reference evidence="2" key="1">
    <citation type="journal article" date="2015" name="Nature">
        <title>Complex archaea that bridge the gap between prokaryotes and eukaryotes.</title>
        <authorList>
            <person name="Spang A."/>
            <person name="Saw J.H."/>
            <person name="Jorgensen S.L."/>
            <person name="Zaremba-Niedzwiedzka K."/>
            <person name="Martijn J."/>
            <person name="Lind A.E."/>
            <person name="van Eijk R."/>
            <person name="Schleper C."/>
            <person name="Guy L."/>
            <person name="Ettema T.J."/>
        </authorList>
    </citation>
    <scope>NUCLEOTIDE SEQUENCE</scope>
</reference>
<evidence type="ECO:0000256" key="1">
    <source>
        <dbReference type="SAM" id="MobiDB-lite"/>
    </source>
</evidence>
<dbReference type="EMBL" id="LAZR01000155">
    <property type="protein sequence ID" value="KKN85812.1"/>
    <property type="molecule type" value="Genomic_DNA"/>
</dbReference>
<comment type="caution">
    <text evidence="2">The sequence shown here is derived from an EMBL/GenBank/DDBJ whole genome shotgun (WGS) entry which is preliminary data.</text>
</comment>